<keyword evidence="1" id="KW-0472">Membrane</keyword>
<dbReference type="AlphaFoldDB" id="M1VYP2"/>
<comment type="caution">
    <text evidence="2">The sequence shown here is derived from an EMBL/GenBank/DDBJ whole genome shotgun (WGS) entry which is preliminary data.</text>
</comment>
<dbReference type="Proteomes" id="UP000016801">
    <property type="component" value="Unassembled WGS sequence"/>
</dbReference>
<gene>
    <name evidence="2" type="ORF">CPUR_08174</name>
</gene>
<feature type="transmembrane region" description="Helical" evidence="1">
    <location>
        <begin position="25"/>
        <end position="48"/>
    </location>
</feature>
<evidence type="ECO:0000313" key="3">
    <source>
        <dbReference type="Proteomes" id="UP000016801"/>
    </source>
</evidence>
<accession>M1VYP2</accession>
<evidence type="ECO:0000313" key="2">
    <source>
        <dbReference type="EMBL" id="CCE34242.1"/>
    </source>
</evidence>
<keyword evidence="1" id="KW-1133">Transmembrane helix</keyword>
<name>M1VYP2_CLAP2</name>
<protein>
    <submittedName>
        <fullName evidence="2">Uncharacterized protein</fullName>
    </submittedName>
</protein>
<sequence>MTTFIGSNHLPIEHIIVEDDDFDDFVIAVSITVAAQLQCVLALAGGVAR</sequence>
<evidence type="ECO:0000256" key="1">
    <source>
        <dbReference type="SAM" id="Phobius"/>
    </source>
</evidence>
<keyword evidence="1" id="KW-0812">Transmembrane</keyword>
<dbReference type="VEuPathDB" id="FungiDB:CPUR_08174"/>
<organism evidence="2 3">
    <name type="scientific">Claviceps purpurea (strain 20.1)</name>
    <name type="common">Ergot fungus</name>
    <name type="synonym">Sphacelia segetum</name>
    <dbReference type="NCBI Taxonomy" id="1111077"/>
    <lineage>
        <taxon>Eukaryota</taxon>
        <taxon>Fungi</taxon>
        <taxon>Dikarya</taxon>
        <taxon>Ascomycota</taxon>
        <taxon>Pezizomycotina</taxon>
        <taxon>Sordariomycetes</taxon>
        <taxon>Hypocreomycetidae</taxon>
        <taxon>Hypocreales</taxon>
        <taxon>Clavicipitaceae</taxon>
        <taxon>Claviceps</taxon>
    </lineage>
</organism>
<dbReference type="EMBL" id="CAGA01000081">
    <property type="protein sequence ID" value="CCE34242.1"/>
    <property type="molecule type" value="Genomic_DNA"/>
</dbReference>
<proteinExistence type="predicted"/>
<keyword evidence="3" id="KW-1185">Reference proteome</keyword>
<dbReference type="HOGENOM" id="CLU_3142975_0_0_1"/>
<reference evidence="2 3" key="1">
    <citation type="journal article" date="2013" name="PLoS Genet.">
        <title>Plant-symbiotic fungi as chemical engineers: Multi-genome analysis of the Clavicipitaceae reveals dynamics of alkaloid loci.</title>
        <authorList>
            <person name="Schardl C.L."/>
            <person name="Young C.A."/>
            <person name="Hesse U."/>
            <person name="Amyotte S.G."/>
            <person name="Andreeva K."/>
            <person name="Calie P.J."/>
            <person name="Fleetwood D.J."/>
            <person name="Haws D.C."/>
            <person name="Moore N."/>
            <person name="Oeser B."/>
            <person name="Panaccione D.G."/>
            <person name="Schweri K.K."/>
            <person name="Voisey C.R."/>
            <person name="Farman M.L."/>
            <person name="Jaromczyk J.W."/>
            <person name="Roe B.A."/>
            <person name="O'Sullivan D.M."/>
            <person name="Scott B."/>
            <person name="Tudzynski P."/>
            <person name="An Z."/>
            <person name="Arnaoudova E.G."/>
            <person name="Bullock C.T."/>
            <person name="Charlton N.D."/>
            <person name="Chen L."/>
            <person name="Cox M."/>
            <person name="Dinkins R.D."/>
            <person name="Florea S."/>
            <person name="Glenn A.E."/>
            <person name="Gordon A."/>
            <person name="Gueldener U."/>
            <person name="Harris D.R."/>
            <person name="Hollin W."/>
            <person name="Jaromczyk J."/>
            <person name="Johnson R.D."/>
            <person name="Khan A.K."/>
            <person name="Leistner E."/>
            <person name="Leuchtmann A."/>
            <person name="Li C."/>
            <person name="Liu J."/>
            <person name="Liu J."/>
            <person name="Liu M."/>
            <person name="Mace W."/>
            <person name="Machado C."/>
            <person name="Nagabhyru P."/>
            <person name="Pan J."/>
            <person name="Schmid J."/>
            <person name="Sugawara K."/>
            <person name="Steiner U."/>
            <person name="Takach J.E."/>
            <person name="Tanaka E."/>
            <person name="Webb J.S."/>
            <person name="Wilson E.V."/>
            <person name="Wiseman J.L."/>
            <person name="Yoshida R."/>
            <person name="Zeng Z."/>
        </authorList>
    </citation>
    <scope>NUCLEOTIDE SEQUENCE [LARGE SCALE GENOMIC DNA]</scope>
    <source>
        <strain evidence="2 3">20.1</strain>
    </source>
</reference>